<evidence type="ECO:0000313" key="1">
    <source>
        <dbReference type="EMBL" id="OAG00541.1"/>
    </source>
</evidence>
<protein>
    <submittedName>
        <fullName evidence="1">Uncharacterized protein</fullName>
    </submittedName>
</protein>
<sequence length="240" mass="26613">MGESPKGVSLGVLGALAPCRRASSSTQCECALHHQLPVASHIALVDCCWYCWRWRCSRHCNACPLTTRTIGLQVFCAARQSLSMIIVWTQPPSCPATYKLLKPNRTAPNGDSKQSAACCMFPKVLDDAVGCRRGHPRAMARIRYALAIRRSSISGSGRFCHGSWKIARTSSLRPNDWLERLNDMRDLAAPAHCEEVGQCSRAARRRLRTVLRCWVDARILFRAKAPLAVAQCIVLSPPWA</sequence>
<dbReference type="EMBL" id="KV441559">
    <property type="protein sequence ID" value="OAG00541.1"/>
    <property type="molecule type" value="Genomic_DNA"/>
</dbReference>
<dbReference type="AlphaFoldDB" id="A0A177BZX4"/>
<dbReference type="Proteomes" id="UP000077069">
    <property type="component" value="Unassembled WGS sequence"/>
</dbReference>
<accession>A0A177BZX4</accession>
<dbReference type="OrthoDB" id="10534172at2759"/>
<name>A0A177BZX4_9PLEO</name>
<reference evidence="1 2" key="1">
    <citation type="submission" date="2016-05" db="EMBL/GenBank/DDBJ databases">
        <title>Comparative analysis of secretome profiles of manganese(II)-oxidizing ascomycete fungi.</title>
        <authorList>
            <consortium name="DOE Joint Genome Institute"/>
            <person name="Zeiner C.A."/>
            <person name="Purvine S.O."/>
            <person name="Zink E.M."/>
            <person name="Wu S."/>
            <person name="Pasa-Tolic L."/>
            <person name="Chaput D.L."/>
            <person name="Haridas S."/>
            <person name="Grigoriev I.V."/>
            <person name="Santelli C.M."/>
            <person name="Hansel C.M."/>
        </authorList>
    </citation>
    <scope>NUCLEOTIDE SEQUENCE [LARGE SCALE GENOMIC DNA]</scope>
    <source>
        <strain evidence="1 2">AP3s5-JAC2a</strain>
    </source>
</reference>
<keyword evidence="2" id="KW-1185">Reference proteome</keyword>
<proteinExistence type="predicted"/>
<gene>
    <name evidence="1" type="ORF">CC84DRAFT_311590</name>
</gene>
<evidence type="ECO:0000313" key="2">
    <source>
        <dbReference type="Proteomes" id="UP000077069"/>
    </source>
</evidence>
<dbReference type="RefSeq" id="XP_018030906.1">
    <property type="nucleotide sequence ID" value="XM_018185819.1"/>
</dbReference>
<organism evidence="1 2">
    <name type="scientific">Paraphaeosphaeria sporulosa</name>
    <dbReference type="NCBI Taxonomy" id="1460663"/>
    <lineage>
        <taxon>Eukaryota</taxon>
        <taxon>Fungi</taxon>
        <taxon>Dikarya</taxon>
        <taxon>Ascomycota</taxon>
        <taxon>Pezizomycotina</taxon>
        <taxon>Dothideomycetes</taxon>
        <taxon>Pleosporomycetidae</taxon>
        <taxon>Pleosporales</taxon>
        <taxon>Massarineae</taxon>
        <taxon>Didymosphaeriaceae</taxon>
        <taxon>Paraphaeosphaeria</taxon>
    </lineage>
</organism>
<dbReference type="InParanoid" id="A0A177BZX4"/>
<dbReference type="GeneID" id="28769305"/>